<organism evidence="2 3">
    <name type="scientific">Phormidesmis priestleyi Ana</name>
    <dbReference type="NCBI Taxonomy" id="1666911"/>
    <lineage>
        <taxon>Bacteria</taxon>
        <taxon>Bacillati</taxon>
        <taxon>Cyanobacteriota</taxon>
        <taxon>Cyanophyceae</taxon>
        <taxon>Leptolyngbyales</taxon>
        <taxon>Leptolyngbyaceae</taxon>
        <taxon>Phormidesmis</taxon>
    </lineage>
</organism>
<feature type="domain" description="Transposase zinc-ribbon" evidence="1">
    <location>
        <begin position="9"/>
        <end position="59"/>
    </location>
</feature>
<comment type="caution">
    <text evidence="2">The sequence shown here is derived from an EMBL/GenBank/DDBJ whole genome shotgun (WGS) entry which is preliminary data.</text>
</comment>
<gene>
    <name evidence="2" type="ORF">HLUCCA11_21295</name>
</gene>
<dbReference type="Pfam" id="PF12760">
    <property type="entry name" value="Zn_ribbon_IS1595"/>
    <property type="match status" value="1"/>
</dbReference>
<dbReference type="STRING" id="1666911.HLUCCA11_21295"/>
<reference evidence="2 3" key="1">
    <citation type="submission" date="2015-09" db="EMBL/GenBank/DDBJ databases">
        <title>Identification and resolution of microdiversity through metagenomic sequencing of parallel consortia.</title>
        <authorList>
            <person name="Nelson W.C."/>
            <person name="Romine M.F."/>
            <person name="Lindemann S.R."/>
        </authorList>
    </citation>
    <scope>NUCLEOTIDE SEQUENCE [LARGE SCALE GENOMIC DNA]</scope>
    <source>
        <strain evidence="2">Ana</strain>
    </source>
</reference>
<accession>A0A0P8BFI1</accession>
<proteinExistence type="predicted"/>
<evidence type="ECO:0000313" key="2">
    <source>
        <dbReference type="EMBL" id="KPQ32516.1"/>
    </source>
</evidence>
<dbReference type="AlphaFoldDB" id="A0A0P8BFI1"/>
<dbReference type="PANTHER" id="PTHR33293">
    <property type="entry name" value="INSERTION ELEMENT IS1 1 PROTEIN INSB-RELATED"/>
    <property type="match status" value="1"/>
</dbReference>
<name>A0A0P8BFI1_9CYAN</name>
<evidence type="ECO:0000259" key="1">
    <source>
        <dbReference type="Pfam" id="PF12760"/>
    </source>
</evidence>
<dbReference type="PATRIC" id="fig|1666911.3.peg.3220"/>
<dbReference type="InterPro" id="IPR051354">
    <property type="entry name" value="Transposase_27_IS1"/>
</dbReference>
<dbReference type="Proteomes" id="UP000050465">
    <property type="component" value="Unassembled WGS sequence"/>
</dbReference>
<evidence type="ECO:0000313" key="3">
    <source>
        <dbReference type="Proteomes" id="UP000050465"/>
    </source>
</evidence>
<dbReference type="InterPro" id="IPR024442">
    <property type="entry name" value="Transposase_Zn_ribbon"/>
</dbReference>
<dbReference type="PANTHER" id="PTHR33293:SF1">
    <property type="entry name" value="INSERTION ELEMENT IS1 1 PROTEIN INSB-RELATED"/>
    <property type="match status" value="1"/>
</dbReference>
<dbReference type="EMBL" id="LJZR01000054">
    <property type="protein sequence ID" value="KPQ32516.1"/>
    <property type="molecule type" value="Genomic_DNA"/>
</dbReference>
<sequence>MLTLSRLIDDNKCYETVRQLRWPHGVCCVDCESASVTKRGKHETHPARQRYVCGDCGRQFDDLTDSLFAGRHQPLRTWIACLYLMGLNLSNQQIAQELSLHKDDVHQMTSELRQAVADKRPEVQLSGTVEFDEVYVTAGHKGQPEQVKKRP</sequence>
<protein>
    <submittedName>
        <fullName evidence="2">Putative transposase</fullName>
    </submittedName>
</protein>